<evidence type="ECO:0008006" key="4">
    <source>
        <dbReference type="Google" id="ProtNLM"/>
    </source>
</evidence>
<comment type="caution">
    <text evidence="2">The sequence shown here is derived from an EMBL/GenBank/DDBJ whole genome shotgun (WGS) entry which is preliminary data.</text>
</comment>
<proteinExistence type="predicted"/>
<reference evidence="2" key="1">
    <citation type="submission" date="2023-06" db="EMBL/GenBank/DDBJ databases">
        <title>Genome-scale phylogeny and comparative genomics of the fungal order Sordariales.</title>
        <authorList>
            <consortium name="Lawrence Berkeley National Laboratory"/>
            <person name="Hensen N."/>
            <person name="Bonometti L."/>
            <person name="Westerberg I."/>
            <person name="Brannstrom I.O."/>
            <person name="Guillou S."/>
            <person name="Cros-Aarteil S."/>
            <person name="Calhoun S."/>
            <person name="Haridas S."/>
            <person name="Kuo A."/>
            <person name="Mondo S."/>
            <person name="Pangilinan J."/>
            <person name="Riley R."/>
            <person name="LaButti K."/>
            <person name="Andreopoulos B."/>
            <person name="Lipzen A."/>
            <person name="Chen C."/>
            <person name="Yanf M."/>
            <person name="Daum C."/>
            <person name="Ng V."/>
            <person name="Clum A."/>
            <person name="Steindorff A."/>
            <person name="Ohm R."/>
            <person name="Martin F."/>
            <person name="Silar P."/>
            <person name="Natvig D."/>
            <person name="Lalanne C."/>
            <person name="Gautier V."/>
            <person name="Ament-velasquez S.L."/>
            <person name="Kruys A."/>
            <person name="Hutchinson M.I."/>
            <person name="Powell A.J."/>
            <person name="Barry K."/>
            <person name="Miller A.N."/>
            <person name="Grigoriev I.V."/>
            <person name="Debuchy R."/>
            <person name="Gladieux P."/>
            <person name="Thoren M.H."/>
            <person name="Johannesson H."/>
        </authorList>
    </citation>
    <scope>NUCLEOTIDE SEQUENCE</scope>
    <source>
        <strain evidence="2">SMH2392-1A</strain>
    </source>
</reference>
<accession>A0AA40A469</accession>
<dbReference type="GeneID" id="85318962"/>
<gene>
    <name evidence="2" type="ORF">B0T26DRAFT_599442</name>
</gene>
<feature type="non-terminal residue" evidence="2">
    <location>
        <position position="1"/>
    </location>
</feature>
<evidence type="ECO:0000313" key="2">
    <source>
        <dbReference type="EMBL" id="KAK0708970.1"/>
    </source>
</evidence>
<dbReference type="Proteomes" id="UP001172101">
    <property type="component" value="Unassembled WGS sequence"/>
</dbReference>
<evidence type="ECO:0000256" key="1">
    <source>
        <dbReference type="SAM" id="MobiDB-lite"/>
    </source>
</evidence>
<dbReference type="AlphaFoldDB" id="A0AA40A469"/>
<feature type="region of interest" description="Disordered" evidence="1">
    <location>
        <begin position="141"/>
        <end position="162"/>
    </location>
</feature>
<name>A0AA40A469_9PEZI</name>
<evidence type="ECO:0000313" key="3">
    <source>
        <dbReference type="Proteomes" id="UP001172101"/>
    </source>
</evidence>
<organism evidence="2 3">
    <name type="scientific">Lasiosphaeria miniovina</name>
    <dbReference type="NCBI Taxonomy" id="1954250"/>
    <lineage>
        <taxon>Eukaryota</taxon>
        <taxon>Fungi</taxon>
        <taxon>Dikarya</taxon>
        <taxon>Ascomycota</taxon>
        <taxon>Pezizomycotina</taxon>
        <taxon>Sordariomycetes</taxon>
        <taxon>Sordariomycetidae</taxon>
        <taxon>Sordariales</taxon>
        <taxon>Lasiosphaeriaceae</taxon>
        <taxon>Lasiosphaeria</taxon>
    </lineage>
</organism>
<feature type="region of interest" description="Disordered" evidence="1">
    <location>
        <begin position="176"/>
        <end position="197"/>
    </location>
</feature>
<feature type="non-terminal residue" evidence="2">
    <location>
        <position position="239"/>
    </location>
</feature>
<dbReference type="EMBL" id="JAUIRO010000006">
    <property type="protein sequence ID" value="KAK0708970.1"/>
    <property type="molecule type" value="Genomic_DNA"/>
</dbReference>
<protein>
    <recommendedName>
        <fullName evidence="4">SWIM-type domain-containing protein</fullName>
    </recommendedName>
</protein>
<sequence>LPSPCCVLTSLVDTIASIPLQQPPGLAQQQEARTNPLRLVPLSHRYLIVTLHVLFPGLVLPALDLLDRGLVARVVLGRVGHHGYGNNTVAAGSAPQEATATVKPGGAPLPAEATYMVRLGAWNCTCAAFAFAAVSGTTTDTATAHTQNGPAAATETEAHGPKDTELVVEPEEAEWSFGGMSLGGDTSEGEGEEGGGDAAPMCKHLLACLLGERWQAALGSYVVERTVTRDEMAGIVADV</sequence>
<keyword evidence="3" id="KW-1185">Reference proteome</keyword>
<dbReference type="RefSeq" id="XP_060292274.1">
    <property type="nucleotide sequence ID" value="XM_060435692.1"/>
</dbReference>